<organism evidence="1">
    <name type="scientific">Magallana gigas</name>
    <name type="common">Pacific oyster</name>
    <name type="synonym">Crassostrea gigas</name>
    <dbReference type="NCBI Taxonomy" id="29159"/>
    <lineage>
        <taxon>Eukaryota</taxon>
        <taxon>Metazoa</taxon>
        <taxon>Spiralia</taxon>
        <taxon>Lophotrochozoa</taxon>
        <taxon>Mollusca</taxon>
        <taxon>Bivalvia</taxon>
        <taxon>Autobranchia</taxon>
        <taxon>Pteriomorphia</taxon>
        <taxon>Ostreida</taxon>
        <taxon>Ostreoidea</taxon>
        <taxon>Ostreidae</taxon>
        <taxon>Magallana</taxon>
    </lineage>
</organism>
<sequence>MAQGIRRGTRVTGFSSDNTPVTVSYTIAVKSWPRDHRDYNTATDDGWAMGQKKGDGTKGVFPLNFTKKL</sequence>
<accession>K1RH98</accession>
<dbReference type="InParanoid" id="K1RH98"/>
<proteinExistence type="predicted"/>
<dbReference type="SUPFAM" id="SSF50044">
    <property type="entry name" value="SH3-domain"/>
    <property type="match status" value="1"/>
</dbReference>
<evidence type="ECO:0000313" key="1">
    <source>
        <dbReference type="EMBL" id="EKC43134.1"/>
    </source>
</evidence>
<protein>
    <submittedName>
        <fullName evidence="1">Uncharacterized protein</fullName>
    </submittedName>
</protein>
<name>K1RH98_MAGGI</name>
<dbReference type="AlphaFoldDB" id="K1RH98"/>
<dbReference type="HOGENOM" id="CLU_2778356_0_0_1"/>
<gene>
    <name evidence="1" type="ORF">CGI_10012931</name>
</gene>
<dbReference type="Gene3D" id="2.30.30.40">
    <property type="entry name" value="SH3 Domains"/>
    <property type="match status" value="1"/>
</dbReference>
<dbReference type="InterPro" id="IPR036028">
    <property type="entry name" value="SH3-like_dom_sf"/>
</dbReference>
<reference evidence="1" key="1">
    <citation type="journal article" date="2012" name="Nature">
        <title>The oyster genome reveals stress adaptation and complexity of shell formation.</title>
        <authorList>
            <person name="Zhang G."/>
            <person name="Fang X."/>
            <person name="Guo X."/>
            <person name="Li L."/>
            <person name="Luo R."/>
            <person name="Xu F."/>
            <person name="Yang P."/>
            <person name="Zhang L."/>
            <person name="Wang X."/>
            <person name="Qi H."/>
            <person name="Xiong Z."/>
            <person name="Que H."/>
            <person name="Xie Y."/>
            <person name="Holland P.W."/>
            <person name="Paps J."/>
            <person name="Zhu Y."/>
            <person name="Wu F."/>
            <person name="Chen Y."/>
            <person name="Wang J."/>
            <person name="Peng C."/>
            <person name="Meng J."/>
            <person name="Yang L."/>
            <person name="Liu J."/>
            <person name="Wen B."/>
            <person name="Zhang N."/>
            <person name="Huang Z."/>
            <person name="Zhu Q."/>
            <person name="Feng Y."/>
            <person name="Mount A."/>
            <person name="Hedgecock D."/>
            <person name="Xu Z."/>
            <person name="Liu Y."/>
            <person name="Domazet-Loso T."/>
            <person name="Du Y."/>
            <person name="Sun X."/>
            <person name="Zhang S."/>
            <person name="Liu B."/>
            <person name="Cheng P."/>
            <person name="Jiang X."/>
            <person name="Li J."/>
            <person name="Fan D."/>
            <person name="Wang W."/>
            <person name="Fu W."/>
            <person name="Wang T."/>
            <person name="Wang B."/>
            <person name="Zhang J."/>
            <person name="Peng Z."/>
            <person name="Li Y."/>
            <person name="Li N."/>
            <person name="Wang J."/>
            <person name="Chen M."/>
            <person name="He Y."/>
            <person name="Tan F."/>
            <person name="Song X."/>
            <person name="Zheng Q."/>
            <person name="Huang R."/>
            <person name="Yang H."/>
            <person name="Du X."/>
            <person name="Chen L."/>
            <person name="Yang M."/>
            <person name="Gaffney P.M."/>
            <person name="Wang S."/>
            <person name="Luo L."/>
            <person name="She Z."/>
            <person name="Ming Y."/>
            <person name="Huang W."/>
            <person name="Zhang S."/>
            <person name="Huang B."/>
            <person name="Zhang Y."/>
            <person name="Qu T."/>
            <person name="Ni P."/>
            <person name="Miao G."/>
            <person name="Wang J."/>
            <person name="Wang Q."/>
            <person name="Steinberg C.E."/>
            <person name="Wang H."/>
            <person name="Li N."/>
            <person name="Qian L."/>
            <person name="Zhang G."/>
            <person name="Li Y."/>
            <person name="Yang H."/>
            <person name="Liu X."/>
            <person name="Wang J."/>
            <person name="Yin Y."/>
            <person name="Wang J."/>
        </authorList>
    </citation>
    <scope>NUCLEOTIDE SEQUENCE [LARGE SCALE GENOMIC DNA]</scope>
    <source>
        <strain evidence="1">05x7-T-G4-1.051#20</strain>
    </source>
</reference>
<dbReference type="EMBL" id="JH817839">
    <property type="protein sequence ID" value="EKC43134.1"/>
    <property type="molecule type" value="Genomic_DNA"/>
</dbReference>